<accession>A0ABN8LAV9</accession>
<dbReference type="Gene3D" id="2.60.120.330">
    <property type="entry name" value="B-lactam Antibiotic, Isopenicillin N Synthase, Chain"/>
    <property type="match status" value="2"/>
</dbReference>
<dbReference type="InterPro" id="IPR005123">
    <property type="entry name" value="Oxoglu/Fe-dep_dioxygenase_dom"/>
</dbReference>
<dbReference type="Proteomes" id="UP001159427">
    <property type="component" value="Unassembled WGS sequence"/>
</dbReference>
<protein>
    <recommendedName>
        <fullName evidence="2">Fe2OG dioxygenase domain-containing protein</fullName>
    </recommendedName>
</protein>
<sequence>SIGSASTNCEVFNMPANPSCGIPVVDFSAMSLDVKDPDLSSQAVKDLANQVYQAFSTTGVIDTTFETYDKFFNLNIDVKKKYAKRTGTTLKNGWDELESERGTSNMKRPADLKESFDFCGLEDENYTWPNEEVPNFQGTVQTFYEDTTNLALRMMSVIAISLDLDPDTFDFAWQKMGTSEGGTQLRYNYYPMISDLSKIKPGQIRCGEHTDYGGITLLFQDDVGGLQVINNVDGQFVSATPMRGAVLVFIADLMQRWTSDRYKSVVSLKDNTDLDPLIKNITTIHDRLIIFSKIQLVVYYQSCVLIVKNHHFFFAQLYHCFSMYQNNYRGSVNISPTRNPHFSESLLFVGTKKVFTEEKGLFPTGMVQLLVWDTNVAAVSFSWDTKNSRRKVHRVLIPEEEIKRRVPRRSLALFHDPDDDTMVTCLDGSNQYPPIIAKDWVYYKRHLSYNANQQQWR</sequence>
<dbReference type="PANTHER" id="PTHR47990">
    <property type="entry name" value="2-OXOGLUTARATE (2OG) AND FE(II)-DEPENDENT OXYGENASE SUPERFAMILY PROTEIN-RELATED"/>
    <property type="match status" value="1"/>
</dbReference>
<dbReference type="InterPro" id="IPR027443">
    <property type="entry name" value="IPNS-like_sf"/>
</dbReference>
<keyword evidence="1" id="KW-0560">Oxidoreductase</keyword>
<name>A0ABN8LAV9_9CNID</name>
<evidence type="ECO:0000256" key="1">
    <source>
        <dbReference type="RuleBase" id="RU003682"/>
    </source>
</evidence>
<comment type="caution">
    <text evidence="3">The sequence shown here is derived from an EMBL/GenBank/DDBJ whole genome shotgun (WGS) entry which is preliminary data.</text>
</comment>
<proteinExistence type="inferred from homology"/>
<reference evidence="3 4" key="1">
    <citation type="submission" date="2022-05" db="EMBL/GenBank/DDBJ databases">
        <authorList>
            <consortium name="Genoscope - CEA"/>
            <person name="William W."/>
        </authorList>
    </citation>
    <scope>NUCLEOTIDE SEQUENCE [LARGE SCALE GENOMIC DNA]</scope>
</reference>
<feature type="non-terminal residue" evidence="3">
    <location>
        <position position="1"/>
    </location>
</feature>
<evidence type="ECO:0000313" key="4">
    <source>
        <dbReference type="Proteomes" id="UP001159427"/>
    </source>
</evidence>
<dbReference type="SUPFAM" id="SSF51197">
    <property type="entry name" value="Clavaminate synthase-like"/>
    <property type="match status" value="2"/>
</dbReference>
<dbReference type="InterPro" id="IPR044861">
    <property type="entry name" value="IPNS-like_FE2OG_OXY"/>
</dbReference>
<evidence type="ECO:0000313" key="3">
    <source>
        <dbReference type="EMBL" id="CAH3014093.1"/>
    </source>
</evidence>
<gene>
    <name evidence="3" type="ORF">PEVE_00037030</name>
</gene>
<dbReference type="EMBL" id="CALNXI010000006">
    <property type="protein sequence ID" value="CAH3014093.1"/>
    <property type="molecule type" value="Genomic_DNA"/>
</dbReference>
<keyword evidence="1" id="KW-0408">Iron</keyword>
<dbReference type="InterPro" id="IPR050231">
    <property type="entry name" value="Iron_ascorbate_oxido_reductase"/>
</dbReference>
<keyword evidence="4" id="KW-1185">Reference proteome</keyword>
<evidence type="ECO:0000259" key="2">
    <source>
        <dbReference type="PROSITE" id="PS51471"/>
    </source>
</evidence>
<organism evidence="3 4">
    <name type="scientific">Porites evermanni</name>
    <dbReference type="NCBI Taxonomy" id="104178"/>
    <lineage>
        <taxon>Eukaryota</taxon>
        <taxon>Metazoa</taxon>
        <taxon>Cnidaria</taxon>
        <taxon>Anthozoa</taxon>
        <taxon>Hexacorallia</taxon>
        <taxon>Scleractinia</taxon>
        <taxon>Fungiina</taxon>
        <taxon>Poritidae</taxon>
        <taxon>Porites</taxon>
    </lineage>
</organism>
<keyword evidence="1" id="KW-0479">Metal-binding</keyword>
<dbReference type="PROSITE" id="PS51471">
    <property type="entry name" value="FE2OG_OXY"/>
    <property type="match status" value="1"/>
</dbReference>
<dbReference type="Pfam" id="PF03171">
    <property type="entry name" value="2OG-FeII_Oxy"/>
    <property type="match status" value="1"/>
</dbReference>
<comment type="similarity">
    <text evidence="1">Belongs to the iron/ascorbate-dependent oxidoreductase family.</text>
</comment>
<feature type="domain" description="Fe2OG dioxygenase" evidence="2">
    <location>
        <begin position="181"/>
        <end position="296"/>
    </location>
</feature>